<evidence type="ECO:0000313" key="3">
    <source>
        <dbReference type="Proteomes" id="UP000295075"/>
    </source>
</evidence>
<name>A0A4R4P634_9ACTN</name>
<dbReference type="Proteomes" id="UP000295075">
    <property type="component" value="Unassembled WGS sequence"/>
</dbReference>
<dbReference type="InterPro" id="IPR006946">
    <property type="entry name" value="DGR2-like_dom"/>
</dbReference>
<accession>A0A4R4P634</accession>
<evidence type="ECO:0000259" key="1">
    <source>
        <dbReference type="Pfam" id="PF04862"/>
    </source>
</evidence>
<dbReference type="AlphaFoldDB" id="A0A4R4P634"/>
<dbReference type="Gene3D" id="2.60.120.260">
    <property type="entry name" value="Galactose-binding domain-like"/>
    <property type="match status" value="1"/>
</dbReference>
<sequence length="252" mass="27405">MNQGLPLLIHIHDPNRTPRHFVVASNRWLIPAPRPDRRLIRRLRPSAWGGTAMPKFRRSMFTLTLSALLVALTAAPASAATVYATGFEHPPVSTAWQEYFTGQQFDGWTVTAGTVDTVTLWQDAEGRQSLDLNGSLDGSIARTLPTQLLTTYKVTFAVAGNTEGPPVVKSGKVQVNGQDVDTFTFSIAGKNISSMGWVYRSFYFTNLLSTSSVLQFAGTSATKWGAVIDDVKVESCLLILCPASASAVNRID</sequence>
<dbReference type="EMBL" id="SMKA01000319">
    <property type="protein sequence ID" value="TDC16187.1"/>
    <property type="molecule type" value="Genomic_DNA"/>
</dbReference>
<evidence type="ECO:0000313" key="2">
    <source>
        <dbReference type="EMBL" id="TDC16187.1"/>
    </source>
</evidence>
<organism evidence="2 3">
    <name type="scientific">Kribbella albertanoniae</name>
    <dbReference type="NCBI Taxonomy" id="1266829"/>
    <lineage>
        <taxon>Bacteria</taxon>
        <taxon>Bacillati</taxon>
        <taxon>Actinomycetota</taxon>
        <taxon>Actinomycetes</taxon>
        <taxon>Propionibacteriales</taxon>
        <taxon>Kribbellaceae</taxon>
        <taxon>Kribbella</taxon>
    </lineage>
</organism>
<feature type="domain" description="DUF642" evidence="1">
    <location>
        <begin position="87"/>
        <end position="233"/>
    </location>
</feature>
<dbReference type="Pfam" id="PF04862">
    <property type="entry name" value="DUF642"/>
    <property type="match status" value="1"/>
</dbReference>
<keyword evidence="3" id="KW-1185">Reference proteome</keyword>
<comment type="caution">
    <text evidence="2">The sequence shown here is derived from an EMBL/GenBank/DDBJ whole genome shotgun (WGS) entry which is preliminary data.</text>
</comment>
<reference evidence="2 3" key="1">
    <citation type="submission" date="2019-03" db="EMBL/GenBank/DDBJ databases">
        <title>Draft genome sequences of novel Actinobacteria.</title>
        <authorList>
            <person name="Sahin N."/>
            <person name="Ay H."/>
            <person name="Saygin H."/>
        </authorList>
    </citation>
    <scope>NUCLEOTIDE SEQUENCE [LARGE SCALE GENOMIC DNA]</scope>
    <source>
        <strain evidence="2 3">JCM 30547</strain>
    </source>
</reference>
<proteinExistence type="predicted"/>
<dbReference type="OrthoDB" id="3872034at2"/>
<protein>
    <submittedName>
        <fullName evidence="2">DUF642 domain-containing protein</fullName>
    </submittedName>
</protein>
<gene>
    <name evidence="2" type="ORF">E1261_39435</name>
</gene>